<evidence type="ECO:0000313" key="1">
    <source>
        <dbReference type="EMBL" id="KUM61276.1"/>
    </source>
</evidence>
<name>A0A101MIL9_PENFR</name>
<reference evidence="1 2" key="1">
    <citation type="submission" date="2015-10" db="EMBL/GenBank/DDBJ databases">
        <title>Genome sequencing of Penicillium freii.</title>
        <authorList>
            <person name="Nguyen H.D."/>
            <person name="Visagie C.M."/>
            <person name="Seifert K.A."/>
        </authorList>
    </citation>
    <scope>NUCLEOTIDE SEQUENCE [LARGE SCALE GENOMIC DNA]</scope>
    <source>
        <strain evidence="1 2">DAOM 242723</strain>
    </source>
</reference>
<comment type="caution">
    <text evidence="1">The sequence shown here is derived from an EMBL/GenBank/DDBJ whole genome shotgun (WGS) entry which is preliminary data.</text>
</comment>
<proteinExistence type="predicted"/>
<evidence type="ECO:0000313" key="2">
    <source>
        <dbReference type="Proteomes" id="UP000055045"/>
    </source>
</evidence>
<dbReference type="EMBL" id="LLXE01000141">
    <property type="protein sequence ID" value="KUM61276.1"/>
    <property type="molecule type" value="Genomic_DNA"/>
</dbReference>
<protein>
    <submittedName>
        <fullName evidence="1">Uncharacterized protein</fullName>
    </submittedName>
</protein>
<sequence>MARTRPSSPSETSASFLLTRFLDNITIPSRSSKTTFTYKDRNFITELEVRGVVESGEAPSDLDGIVKILNRNSPGLQSLDELTTETSENYRIVPGNEPTIQTVIVPGLINLHGIIRDNTTHAAVEAQFVAECVLPLLPEADDDEPTGLAAMDLGVEADGQKTTLYLPR</sequence>
<organism evidence="1 2">
    <name type="scientific">Penicillium freii</name>
    <dbReference type="NCBI Taxonomy" id="48697"/>
    <lineage>
        <taxon>Eukaryota</taxon>
        <taxon>Fungi</taxon>
        <taxon>Dikarya</taxon>
        <taxon>Ascomycota</taxon>
        <taxon>Pezizomycotina</taxon>
        <taxon>Eurotiomycetes</taxon>
        <taxon>Eurotiomycetidae</taxon>
        <taxon>Eurotiales</taxon>
        <taxon>Aspergillaceae</taxon>
        <taxon>Penicillium</taxon>
    </lineage>
</organism>
<dbReference type="AlphaFoldDB" id="A0A101MIL9"/>
<keyword evidence="2" id="KW-1185">Reference proteome</keyword>
<gene>
    <name evidence="1" type="ORF">ACN42_g5844</name>
</gene>
<dbReference type="Proteomes" id="UP000055045">
    <property type="component" value="Unassembled WGS sequence"/>
</dbReference>
<accession>A0A101MIL9</accession>